<sequence length="55" mass="5963">MVPFIKNNARSKLLPCPQAMLACAVDGLMIRTRLAILSQRAKQHGGTGVISTDLR</sequence>
<evidence type="ECO:0000313" key="1">
    <source>
        <dbReference type="EMBL" id="ACY90713.1"/>
    </source>
</evidence>
<accession>A0A0F6B865</accession>
<dbReference type="Proteomes" id="UP000002695">
    <property type="component" value="Chromosome"/>
</dbReference>
<evidence type="ECO:0000313" key="2">
    <source>
        <dbReference type="Proteomes" id="UP000002695"/>
    </source>
</evidence>
<dbReference type="AlphaFoldDB" id="A0A0F6B865"/>
<reference evidence="1 2" key="1">
    <citation type="journal article" date="2010" name="J. Bacteriol.">
        <title>Short-term signatures of evolutionary change in the Salmonella enterica serovar typhimurium 14028 genome.</title>
        <authorList>
            <person name="Jarvik T."/>
            <person name="Smillie C."/>
            <person name="Groisman E.A."/>
            <person name="Ochman H."/>
        </authorList>
    </citation>
    <scope>NUCLEOTIDE SEQUENCE [LARGE SCALE GENOMIC DNA]</scope>
    <source>
        <strain evidence="2">14028s / SGSC 2262</strain>
    </source>
</reference>
<organism evidence="1 2">
    <name type="scientific">Salmonella typhimurium (strain 14028s / SGSC 2262)</name>
    <dbReference type="NCBI Taxonomy" id="588858"/>
    <lineage>
        <taxon>Bacteria</taxon>
        <taxon>Pseudomonadati</taxon>
        <taxon>Pseudomonadota</taxon>
        <taxon>Gammaproteobacteria</taxon>
        <taxon>Enterobacterales</taxon>
        <taxon>Enterobacteriaceae</taxon>
        <taxon>Salmonella</taxon>
    </lineage>
</organism>
<protein>
    <submittedName>
        <fullName evidence="1">Uncharacterized protein</fullName>
    </submittedName>
</protein>
<keyword evidence="2" id="KW-1185">Reference proteome</keyword>
<dbReference type="HOGENOM" id="CLU_3029828_0_0_6"/>
<dbReference type="PROSITE" id="PS51257">
    <property type="entry name" value="PROKAR_LIPOPROTEIN"/>
    <property type="match status" value="1"/>
</dbReference>
<dbReference type="EMBL" id="CP001363">
    <property type="protein sequence ID" value="ACY90713.1"/>
    <property type="molecule type" value="Genomic_DNA"/>
</dbReference>
<proteinExistence type="predicted"/>
<dbReference type="KEGG" id="seo:STM14_4325"/>
<name>A0A0F6B865_SALT1</name>
<gene>
    <name evidence="1" type="ordered locus">STM14_4325</name>
</gene>